<evidence type="ECO:0000256" key="6">
    <source>
        <dbReference type="ARBA" id="ARBA00023002"/>
    </source>
</evidence>
<reference evidence="12" key="1">
    <citation type="submission" date="2023-03" db="EMBL/GenBank/DDBJ databases">
        <title>Massive genome expansion in bonnet fungi (Mycena s.s.) driven by repeated elements and novel gene families across ecological guilds.</title>
        <authorList>
            <consortium name="Lawrence Berkeley National Laboratory"/>
            <person name="Harder C.B."/>
            <person name="Miyauchi S."/>
            <person name="Viragh M."/>
            <person name="Kuo A."/>
            <person name="Thoen E."/>
            <person name="Andreopoulos B."/>
            <person name="Lu D."/>
            <person name="Skrede I."/>
            <person name="Drula E."/>
            <person name="Henrissat B."/>
            <person name="Morin E."/>
            <person name="Kohler A."/>
            <person name="Barry K."/>
            <person name="LaButti K."/>
            <person name="Morin E."/>
            <person name="Salamov A."/>
            <person name="Lipzen A."/>
            <person name="Mereny Z."/>
            <person name="Hegedus B."/>
            <person name="Baldrian P."/>
            <person name="Stursova M."/>
            <person name="Weitz H."/>
            <person name="Taylor A."/>
            <person name="Grigoriev I.V."/>
            <person name="Nagy L.G."/>
            <person name="Martin F."/>
            <person name="Kauserud H."/>
        </authorList>
    </citation>
    <scope>NUCLEOTIDE SEQUENCE</scope>
    <source>
        <strain evidence="12">CBHHK188m</strain>
    </source>
</reference>
<evidence type="ECO:0000313" key="12">
    <source>
        <dbReference type="EMBL" id="KAJ7753400.1"/>
    </source>
</evidence>
<evidence type="ECO:0000256" key="3">
    <source>
        <dbReference type="ARBA" id="ARBA00010617"/>
    </source>
</evidence>
<dbReference type="InterPro" id="IPR002401">
    <property type="entry name" value="Cyt_P450_E_grp-I"/>
</dbReference>
<dbReference type="PROSITE" id="PS00086">
    <property type="entry name" value="CYTOCHROME_P450"/>
    <property type="match status" value="1"/>
</dbReference>
<keyword evidence="8 10" id="KW-0503">Monooxygenase</keyword>
<evidence type="ECO:0000256" key="9">
    <source>
        <dbReference type="PIRSR" id="PIRSR602401-1"/>
    </source>
</evidence>
<dbReference type="PRINTS" id="PR00463">
    <property type="entry name" value="EP450I"/>
</dbReference>
<keyword evidence="4 9" id="KW-0349">Heme</keyword>
<gene>
    <name evidence="12" type="ORF">DFH07DRAFT_744547</name>
</gene>
<name>A0AAD7NB63_9AGAR</name>
<dbReference type="InterPro" id="IPR036396">
    <property type="entry name" value="Cyt_P450_sf"/>
</dbReference>
<keyword evidence="6 10" id="KW-0560">Oxidoreductase</keyword>
<comment type="pathway">
    <text evidence="2">Secondary metabolite biosynthesis.</text>
</comment>
<evidence type="ECO:0000256" key="4">
    <source>
        <dbReference type="ARBA" id="ARBA00022617"/>
    </source>
</evidence>
<sequence>MFLVAPILIVVITLLVRRDRLRKIPGPVLARWTPLWLGYQARMGRRYLAVDEAHKAFLDIVVGPPCANIHMQKYGPVVRITPTHVSVAHPDAVAMIYGHSPAFNKSEFYDAFVAETPSVFSTTDRKDHSAKRRIVSQAFSYRALEQFTPFIHNNIVNFVGQLDSMCDTGRSIDILKWLHFLTFDVLADLAFGEPLGMLASGTSLVSVQRSDGTMKKEDAIALVEEREHLSAVLGIHPWFPFLARIIPDRFFWSGHESSNALTDFAQRNVSKRLTSGAYRENILEKLIAAHKCDGQVDPETIKELVAATVTLLTAGFDTTGSSVAALIYLVKTHPLVHRKLNIELEAVIDRQEIPNHRQVKDLPYLQAVIEEGLRHYAIMATGLPRLVPEGGVEFFGQQIPAGTEVSVPAFTIQHAESIWGDPEVFRPERWLESSEQHKYLSRYLLAFGKGPRTCLGKNLAYMEIQLILATVILRYDVELESEHLESTEGFVHKPEHVMVKLFRKV</sequence>
<dbReference type="Pfam" id="PF00067">
    <property type="entry name" value="p450"/>
    <property type="match status" value="1"/>
</dbReference>
<accession>A0AAD7NB63</accession>
<feature type="signal peptide" evidence="11">
    <location>
        <begin position="1"/>
        <end position="18"/>
    </location>
</feature>
<dbReference type="InterPro" id="IPR001128">
    <property type="entry name" value="Cyt_P450"/>
</dbReference>
<keyword evidence="13" id="KW-1185">Reference proteome</keyword>
<dbReference type="InterPro" id="IPR050121">
    <property type="entry name" value="Cytochrome_P450_monoxygenase"/>
</dbReference>
<dbReference type="SUPFAM" id="SSF48264">
    <property type="entry name" value="Cytochrome P450"/>
    <property type="match status" value="1"/>
</dbReference>
<evidence type="ECO:0000256" key="5">
    <source>
        <dbReference type="ARBA" id="ARBA00022723"/>
    </source>
</evidence>
<dbReference type="PANTHER" id="PTHR24305:SF29">
    <property type="entry name" value="BENZOATE-PARA-HYDROXYLASE"/>
    <property type="match status" value="1"/>
</dbReference>
<comment type="similarity">
    <text evidence="3 10">Belongs to the cytochrome P450 family.</text>
</comment>
<dbReference type="GO" id="GO:0016705">
    <property type="term" value="F:oxidoreductase activity, acting on paired donors, with incorporation or reduction of molecular oxygen"/>
    <property type="evidence" value="ECO:0007669"/>
    <property type="project" value="InterPro"/>
</dbReference>
<dbReference type="AlphaFoldDB" id="A0AAD7NB63"/>
<dbReference type="PANTHER" id="PTHR24305">
    <property type="entry name" value="CYTOCHROME P450"/>
    <property type="match status" value="1"/>
</dbReference>
<comment type="caution">
    <text evidence="12">The sequence shown here is derived from an EMBL/GenBank/DDBJ whole genome shotgun (WGS) entry which is preliminary data.</text>
</comment>
<dbReference type="GO" id="GO:0020037">
    <property type="term" value="F:heme binding"/>
    <property type="evidence" value="ECO:0007669"/>
    <property type="project" value="InterPro"/>
</dbReference>
<evidence type="ECO:0000256" key="8">
    <source>
        <dbReference type="ARBA" id="ARBA00023033"/>
    </source>
</evidence>
<dbReference type="GO" id="GO:0005506">
    <property type="term" value="F:iron ion binding"/>
    <property type="evidence" value="ECO:0007669"/>
    <property type="project" value="InterPro"/>
</dbReference>
<dbReference type="InterPro" id="IPR017972">
    <property type="entry name" value="Cyt_P450_CS"/>
</dbReference>
<evidence type="ECO:0000313" key="13">
    <source>
        <dbReference type="Proteomes" id="UP001215280"/>
    </source>
</evidence>
<feature type="chain" id="PRO_5042088036" evidence="11">
    <location>
        <begin position="19"/>
        <end position="505"/>
    </location>
</feature>
<dbReference type="GO" id="GO:0004497">
    <property type="term" value="F:monooxygenase activity"/>
    <property type="evidence" value="ECO:0007669"/>
    <property type="project" value="UniProtKB-KW"/>
</dbReference>
<evidence type="ECO:0000256" key="7">
    <source>
        <dbReference type="ARBA" id="ARBA00023004"/>
    </source>
</evidence>
<keyword evidence="7 9" id="KW-0408">Iron</keyword>
<keyword evidence="11" id="KW-0732">Signal</keyword>
<organism evidence="12 13">
    <name type="scientific">Mycena maculata</name>
    <dbReference type="NCBI Taxonomy" id="230809"/>
    <lineage>
        <taxon>Eukaryota</taxon>
        <taxon>Fungi</taxon>
        <taxon>Dikarya</taxon>
        <taxon>Basidiomycota</taxon>
        <taxon>Agaricomycotina</taxon>
        <taxon>Agaricomycetes</taxon>
        <taxon>Agaricomycetidae</taxon>
        <taxon>Agaricales</taxon>
        <taxon>Marasmiineae</taxon>
        <taxon>Mycenaceae</taxon>
        <taxon>Mycena</taxon>
    </lineage>
</organism>
<dbReference type="Proteomes" id="UP001215280">
    <property type="component" value="Unassembled WGS sequence"/>
</dbReference>
<dbReference type="CDD" id="cd11061">
    <property type="entry name" value="CYP67-like"/>
    <property type="match status" value="1"/>
</dbReference>
<dbReference type="Gene3D" id="1.10.630.10">
    <property type="entry name" value="Cytochrome P450"/>
    <property type="match status" value="1"/>
</dbReference>
<proteinExistence type="inferred from homology"/>
<dbReference type="PRINTS" id="PR00385">
    <property type="entry name" value="P450"/>
</dbReference>
<dbReference type="EMBL" id="JARJLG010000071">
    <property type="protein sequence ID" value="KAJ7753400.1"/>
    <property type="molecule type" value="Genomic_DNA"/>
</dbReference>
<evidence type="ECO:0000256" key="2">
    <source>
        <dbReference type="ARBA" id="ARBA00005179"/>
    </source>
</evidence>
<comment type="cofactor">
    <cofactor evidence="1 9">
        <name>heme</name>
        <dbReference type="ChEBI" id="CHEBI:30413"/>
    </cofactor>
</comment>
<evidence type="ECO:0000256" key="10">
    <source>
        <dbReference type="RuleBase" id="RU000461"/>
    </source>
</evidence>
<evidence type="ECO:0000256" key="1">
    <source>
        <dbReference type="ARBA" id="ARBA00001971"/>
    </source>
</evidence>
<evidence type="ECO:0000256" key="11">
    <source>
        <dbReference type="SAM" id="SignalP"/>
    </source>
</evidence>
<protein>
    <submittedName>
        <fullName evidence="12">Benzoate para-hydroxylase</fullName>
    </submittedName>
</protein>
<keyword evidence="5 9" id="KW-0479">Metal-binding</keyword>
<feature type="binding site" description="axial binding residue" evidence="9">
    <location>
        <position position="454"/>
    </location>
    <ligand>
        <name>heme</name>
        <dbReference type="ChEBI" id="CHEBI:30413"/>
    </ligand>
    <ligandPart>
        <name>Fe</name>
        <dbReference type="ChEBI" id="CHEBI:18248"/>
    </ligandPart>
</feature>